<feature type="region of interest" description="Disordered" evidence="2">
    <location>
        <begin position="29"/>
        <end position="89"/>
    </location>
</feature>
<name>A0A369T5C3_9PROT</name>
<evidence type="ECO:0000313" key="3">
    <source>
        <dbReference type="EMBL" id="RDD60519.1"/>
    </source>
</evidence>
<protein>
    <submittedName>
        <fullName evidence="3">Uncharacterized protein</fullName>
    </submittedName>
</protein>
<gene>
    <name evidence="3" type="ORF">DRB17_17630</name>
</gene>
<proteinExistence type="predicted"/>
<accession>A0A369T5C3</accession>
<keyword evidence="4" id="KW-1185">Reference proteome</keyword>
<dbReference type="EMBL" id="QPMH01000025">
    <property type="protein sequence ID" value="RDD60519.1"/>
    <property type="molecule type" value="Genomic_DNA"/>
</dbReference>
<dbReference type="AlphaFoldDB" id="A0A369T5C3"/>
<dbReference type="PROSITE" id="PS51257">
    <property type="entry name" value="PROKAR_LIPOPROTEIN"/>
    <property type="match status" value="1"/>
</dbReference>
<feature type="coiled-coil region" evidence="1">
    <location>
        <begin position="113"/>
        <end position="140"/>
    </location>
</feature>
<evidence type="ECO:0000313" key="4">
    <source>
        <dbReference type="Proteomes" id="UP000253941"/>
    </source>
</evidence>
<evidence type="ECO:0000256" key="2">
    <source>
        <dbReference type="SAM" id="MobiDB-lite"/>
    </source>
</evidence>
<organism evidence="3 4">
    <name type="scientific">Ferruginivarius sediminum</name>
    <dbReference type="NCBI Taxonomy" id="2661937"/>
    <lineage>
        <taxon>Bacteria</taxon>
        <taxon>Pseudomonadati</taxon>
        <taxon>Pseudomonadota</taxon>
        <taxon>Alphaproteobacteria</taxon>
        <taxon>Rhodospirillales</taxon>
        <taxon>Rhodospirillaceae</taxon>
        <taxon>Ferruginivarius</taxon>
    </lineage>
</organism>
<dbReference type="RefSeq" id="WP_114583547.1">
    <property type="nucleotide sequence ID" value="NZ_QPMH01000025.1"/>
</dbReference>
<feature type="compositionally biased region" description="Low complexity" evidence="2">
    <location>
        <begin position="51"/>
        <end position="66"/>
    </location>
</feature>
<sequence length="407" mass="43417">MVMIRRTVALVATVVLLGGCGFTEDALMPSVTGEAPSDEAEQSQASRDSDGQAGSGAASARTTGMSGDTGVVQGTNGAVGGAARGIPSLGTTVFEPGELPRFEPTGTFVGNKVGELRKDLSKLRGNISQHNRRLQELRGQTRSSARAYHGLVATMNTRLQIGTTPGNPEMVQQWNRAQAELARVDQVASRMNELANDVSSTSALAAYLLESVQAAYSLSGAIERDHEHLAILEDATNRTVVLIDRLLNELSEDVARQNSYLGRERQNLSTLSLAIKNGEFYGGSLANQAYGAPQPPSSNRDPASLVGSSQPLVVIRFGQDNVKYEQALYNAVSRALDRRPQAAFDVVAVAPQTGNKAEAALDRAKARRYAERVLRSLNDMGLPPNRVSLAATTSQGADSNEVHVYVR</sequence>
<keyword evidence="1" id="KW-0175">Coiled coil</keyword>
<comment type="caution">
    <text evidence="3">The sequence shown here is derived from an EMBL/GenBank/DDBJ whole genome shotgun (WGS) entry which is preliminary data.</text>
</comment>
<reference evidence="3 4" key="1">
    <citation type="submission" date="2018-07" db="EMBL/GenBank/DDBJ databases">
        <title>Venubactetium sediminum gen. nov., sp. nov., isolated from a marine solar saltern.</title>
        <authorList>
            <person name="Wang S."/>
        </authorList>
    </citation>
    <scope>NUCLEOTIDE SEQUENCE [LARGE SCALE GENOMIC DNA]</scope>
    <source>
        <strain evidence="3 4">WD2A32</strain>
    </source>
</reference>
<evidence type="ECO:0000256" key="1">
    <source>
        <dbReference type="SAM" id="Coils"/>
    </source>
</evidence>
<dbReference type="Proteomes" id="UP000253941">
    <property type="component" value="Unassembled WGS sequence"/>
</dbReference>